<keyword evidence="3" id="KW-1185">Reference proteome</keyword>
<dbReference type="Pfam" id="PF01527">
    <property type="entry name" value="HTH_Tnp_1"/>
    <property type="match status" value="1"/>
</dbReference>
<gene>
    <name evidence="2" type="ORF">BJEO58_00387</name>
</gene>
<dbReference type="GO" id="GO:0004803">
    <property type="term" value="F:transposase activity"/>
    <property type="evidence" value="ECO:0007669"/>
    <property type="project" value="InterPro"/>
</dbReference>
<feature type="region of interest" description="Disordered" evidence="1">
    <location>
        <begin position="48"/>
        <end position="71"/>
    </location>
</feature>
<evidence type="ECO:0000313" key="3">
    <source>
        <dbReference type="Proteomes" id="UP000234462"/>
    </source>
</evidence>
<name>A0A2H1L1Q9_9MICO</name>
<dbReference type="PANTHER" id="PTHR33215">
    <property type="entry name" value="PROTEIN DISTAL ANTENNA"/>
    <property type="match status" value="1"/>
</dbReference>
<evidence type="ECO:0000313" key="2">
    <source>
        <dbReference type="EMBL" id="SMY10812.1"/>
    </source>
</evidence>
<dbReference type="EMBL" id="FXZM01000002">
    <property type="protein sequence ID" value="SMY10812.1"/>
    <property type="molecule type" value="Genomic_DNA"/>
</dbReference>
<feature type="compositionally biased region" description="Basic and acidic residues" evidence="1">
    <location>
        <begin position="60"/>
        <end position="71"/>
    </location>
</feature>
<dbReference type="Gene3D" id="1.10.10.60">
    <property type="entry name" value="Homeodomain-like"/>
    <property type="match status" value="1"/>
</dbReference>
<organism evidence="2 3">
    <name type="scientific">Brevibacterium jeotgali</name>
    <dbReference type="NCBI Taxonomy" id="1262550"/>
    <lineage>
        <taxon>Bacteria</taxon>
        <taxon>Bacillati</taxon>
        <taxon>Actinomycetota</taxon>
        <taxon>Actinomycetes</taxon>
        <taxon>Micrococcales</taxon>
        <taxon>Brevibacteriaceae</taxon>
        <taxon>Brevibacterium</taxon>
    </lineage>
</organism>
<dbReference type="AlphaFoldDB" id="A0A2H1L1Q9"/>
<dbReference type="GO" id="GO:0006313">
    <property type="term" value="P:DNA transposition"/>
    <property type="evidence" value="ECO:0007669"/>
    <property type="project" value="InterPro"/>
</dbReference>
<dbReference type="PANTHER" id="PTHR33215:SF13">
    <property type="entry name" value="PROTEIN DISTAL ANTENNA"/>
    <property type="match status" value="1"/>
</dbReference>
<accession>A0A2H1L1Q9</accession>
<dbReference type="SUPFAM" id="SSF46689">
    <property type="entry name" value="Homeodomain-like"/>
    <property type="match status" value="1"/>
</dbReference>
<dbReference type="Proteomes" id="UP000234462">
    <property type="component" value="Unassembled WGS sequence"/>
</dbReference>
<dbReference type="InterPro" id="IPR002514">
    <property type="entry name" value="Transposase_8"/>
</dbReference>
<protein>
    <submittedName>
        <fullName evidence="2">Transposase</fullName>
    </submittedName>
</protein>
<dbReference type="InterPro" id="IPR051839">
    <property type="entry name" value="RD_transcriptional_regulator"/>
</dbReference>
<dbReference type="GO" id="GO:0003677">
    <property type="term" value="F:DNA binding"/>
    <property type="evidence" value="ECO:0007669"/>
    <property type="project" value="InterPro"/>
</dbReference>
<proteinExistence type="predicted"/>
<reference evidence="3" key="1">
    <citation type="submission" date="2017-03" db="EMBL/GenBank/DDBJ databases">
        <authorList>
            <person name="Monnet C."/>
        </authorList>
    </citation>
    <scope>NUCLEOTIDE SEQUENCE [LARGE SCALE GENOMIC DNA]</scope>
    <source>
        <strain evidence="3">SJ5-8</strain>
    </source>
</reference>
<sequence length="116" mass="13112">MPTNMYSDEFKADAVALYESRPELSYSKTAADLGISRGALKTWVHKARKAAGKVPTHPDTATRDPETSEEELARLRVENEALRNERTSLRGDVERLAEERAILRKATKYFAAETTW</sequence>
<dbReference type="InterPro" id="IPR009057">
    <property type="entry name" value="Homeodomain-like_sf"/>
</dbReference>
<evidence type="ECO:0000256" key="1">
    <source>
        <dbReference type="SAM" id="MobiDB-lite"/>
    </source>
</evidence>